<dbReference type="Pfam" id="PF09411">
    <property type="entry name" value="PagL"/>
    <property type="match status" value="1"/>
</dbReference>
<reference evidence="1 2" key="1">
    <citation type="journal article" date="2015" name="Proc. Natl. Acad. Sci. U.S.A.">
        <title>Expanded metabolic versatility of ubiquitous nitrite-oxidizing bacteria from the genus Nitrospira.</title>
        <authorList>
            <person name="Koch H."/>
            <person name="Lucker S."/>
            <person name="Albertsen M."/>
            <person name="Kitzinger K."/>
            <person name="Herbold C."/>
            <person name="Spieck E."/>
            <person name="Nielsen P.H."/>
            <person name="Wagner M."/>
            <person name="Daims H."/>
        </authorList>
    </citation>
    <scope>NUCLEOTIDE SEQUENCE [LARGE SCALE GENOMIC DNA]</scope>
    <source>
        <strain evidence="1 2">NSP M-1</strain>
    </source>
</reference>
<proteinExistence type="predicted"/>
<gene>
    <name evidence="1" type="ORF">NITMOv2_4214</name>
</gene>
<accession>A0A0K2GHZ5</accession>
<dbReference type="PATRIC" id="fig|42253.5.peg.4159"/>
<keyword evidence="2" id="KW-1185">Reference proteome</keyword>
<organism evidence="1 2">
    <name type="scientific">Nitrospira moscoviensis</name>
    <dbReference type="NCBI Taxonomy" id="42253"/>
    <lineage>
        <taxon>Bacteria</taxon>
        <taxon>Pseudomonadati</taxon>
        <taxon>Nitrospirota</taxon>
        <taxon>Nitrospiria</taxon>
        <taxon>Nitrospirales</taxon>
        <taxon>Nitrospiraceae</taxon>
        <taxon>Nitrospira</taxon>
    </lineage>
</organism>
<dbReference type="AlphaFoldDB" id="A0A0K2GHZ5"/>
<evidence type="ECO:0000313" key="2">
    <source>
        <dbReference type="Proteomes" id="UP000069205"/>
    </source>
</evidence>
<dbReference type="InterPro" id="IPR018550">
    <property type="entry name" value="Lipid-A_deacylase-rel"/>
</dbReference>
<evidence type="ECO:0008006" key="3">
    <source>
        <dbReference type="Google" id="ProtNLM"/>
    </source>
</evidence>
<name>A0A0K2GHZ5_NITMO</name>
<dbReference type="OrthoDB" id="117207at2"/>
<dbReference type="STRING" id="42253.NITMOv2_4214"/>
<dbReference type="KEGG" id="nmv:NITMOv2_4214"/>
<dbReference type="Proteomes" id="UP000069205">
    <property type="component" value="Chromosome"/>
</dbReference>
<dbReference type="EMBL" id="CP011801">
    <property type="protein sequence ID" value="ALA60593.1"/>
    <property type="molecule type" value="Genomic_DNA"/>
</dbReference>
<protein>
    <recommendedName>
        <fullName evidence="3">Acyloxyacyl hydrolase</fullName>
    </recommendedName>
</protein>
<dbReference type="SUPFAM" id="SSF56925">
    <property type="entry name" value="OMPA-like"/>
    <property type="match status" value="1"/>
</dbReference>
<dbReference type="InterPro" id="IPR011250">
    <property type="entry name" value="OMP/PagP_B-barrel"/>
</dbReference>
<dbReference type="RefSeq" id="WP_083448217.1">
    <property type="nucleotide sequence ID" value="NZ_CP011801.1"/>
</dbReference>
<dbReference type="Gene3D" id="2.40.160.20">
    <property type="match status" value="1"/>
</dbReference>
<evidence type="ECO:0000313" key="1">
    <source>
        <dbReference type="EMBL" id="ALA60593.1"/>
    </source>
</evidence>
<sequence>MSAMLWIDGGVAVAESSFEARDVVTRGTIEAGVATGFVQGTTAIGAGSSANRSAVLVLPRVGMVLTDPLGTGWWQGNVELLVEPLFARFTKPFAAEAAGGSFVVKYNFLSFGRWMPFWHAGAGMIWTNLAPRIPEQSTPFEFVLETGPGAHYFVTDRITWTMGVRFHHISNANLGERNTGINAVLPYVGFSVFLPSRWRY</sequence>